<evidence type="ECO:0000313" key="2">
    <source>
        <dbReference type="EMBL" id="KAK9991204.1"/>
    </source>
</evidence>
<evidence type="ECO:0000313" key="3">
    <source>
        <dbReference type="Proteomes" id="UP001459277"/>
    </source>
</evidence>
<accession>A0AAW2C2I9</accession>
<dbReference type="EMBL" id="JAZDWU010000009">
    <property type="protein sequence ID" value="KAK9991204.1"/>
    <property type="molecule type" value="Genomic_DNA"/>
</dbReference>
<keyword evidence="3" id="KW-1185">Reference proteome</keyword>
<evidence type="ECO:0000256" key="1">
    <source>
        <dbReference type="SAM" id="MobiDB-lite"/>
    </source>
</evidence>
<feature type="region of interest" description="Disordered" evidence="1">
    <location>
        <begin position="1"/>
        <end position="22"/>
    </location>
</feature>
<reference evidence="2 3" key="1">
    <citation type="submission" date="2024-01" db="EMBL/GenBank/DDBJ databases">
        <title>A telomere-to-telomere, gap-free genome of sweet tea (Lithocarpus litseifolius).</title>
        <authorList>
            <person name="Zhou J."/>
        </authorList>
    </citation>
    <scope>NUCLEOTIDE SEQUENCE [LARGE SCALE GENOMIC DNA]</scope>
    <source>
        <strain evidence="2">Zhou-2022a</strain>
        <tissue evidence="2">Leaf</tissue>
    </source>
</reference>
<protein>
    <submittedName>
        <fullName evidence="2">Uncharacterized protein</fullName>
    </submittedName>
</protein>
<organism evidence="2 3">
    <name type="scientific">Lithocarpus litseifolius</name>
    <dbReference type="NCBI Taxonomy" id="425828"/>
    <lineage>
        <taxon>Eukaryota</taxon>
        <taxon>Viridiplantae</taxon>
        <taxon>Streptophyta</taxon>
        <taxon>Embryophyta</taxon>
        <taxon>Tracheophyta</taxon>
        <taxon>Spermatophyta</taxon>
        <taxon>Magnoliopsida</taxon>
        <taxon>eudicotyledons</taxon>
        <taxon>Gunneridae</taxon>
        <taxon>Pentapetalae</taxon>
        <taxon>rosids</taxon>
        <taxon>fabids</taxon>
        <taxon>Fagales</taxon>
        <taxon>Fagaceae</taxon>
        <taxon>Lithocarpus</taxon>
    </lineage>
</organism>
<gene>
    <name evidence="2" type="ORF">SO802_026189</name>
</gene>
<dbReference type="Proteomes" id="UP001459277">
    <property type="component" value="Unassembled WGS sequence"/>
</dbReference>
<sequence>MGTTSLCPGSGRLGSSPIYPRHSDIGNPGSSLCLGMIRRLFPMKFGKTSLGCSVVGEPRV</sequence>
<name>A0AAW2C2I9_9ROSI</name>
<dbReference type="AlphaFoldDB" id="A0AAW2C2I9"/>
<proteinExistence type="predicted"/>
<comment type="caution">
    <text evidence="2">The sequence shown here is derived from an EMBL/GenBank/DDBJ whole genome shotgun (WGS) entry which is preliminary data.</text>
</comment>